<dbReference type="AlphaFoldDB" id="G2I2D9"/>
<name>G2I2D9_KOMMN</name>
<evidence type="ECO:0000256" key="1">
    <source>
        <dbReference type="SAM" id="MobiDB-lite"/>
    </source>
</evidence>
<dbReference type="Pfam" id="PF01609">
    <property type="entry name" value="DDE_Tnp_1"/>
    <property type="match status" value="1"/>
</dbReference>
<dbReference type="KEGG" id="gxy:GLX_01430"/>
<feature type="region of interest" description="Disordered" evidence="1">
    <location>
        <begin position="1"/>
        <end position="34"/>
    </location>
</feature>
<dbReference type="InterPro" id="IPR002559">
    <property type="entry name" value="Transposase_11"/>
</dbReference>
<feature type="domain" description="Transposase IS4-like" evidence="2">
    <location>
        <begin position="25"/>
        <end position="108"/>
    </location>
</feature>
<dbReference type="HOGENOM" id="CLU_2081712_0_0_5"/>
<evidence type="ECO:0000259" key="2">
    <source>
        <dbReference type="Pfam" id="PF01609"/>
    </source>
</evidence>
<dbReference type="GO" id="GO:0003677">
    <property type="term" value="F:DNA binding"/>
    <property type="evidence" value="ECO:0007669"/>
    <property type="project" value="InterPro"/>
</dbReference>
<sequence>MARTSELTIKRREPKKGASFEKRDHRETPGRSRGSYGTKVCVIADGHGKAFGFALAPGQAHELPLAPVMLDSLPATPLWVVADRGYASNAFRERIWDMGARLTIPAKRYDGAVACPK</sequence>
<accession>G2I2D9</accession>
<gene>
    <name evidence="3" type="ordered locus">GLX_01430</name>
</gene>
<proteinExistence type="predicted"/>
<dbReference type="eggNOG" id="COG3293">
    <property type="taxonomic scope" value="Bacteria"/>
</dbReference>
<dbReference type="GO" id="GO:0004803">
    <property type="term" value="F:transposase activity"/>
    <property type="evidence" value="ECO:0007669"/>
    <property type="project" value="InterPro"/>
</dbReference>
<dbReference type="STRING" id="634177.GLX_01430"/>
<evidence type="ECO:0000313" key="3">
    <source>
        <dbReference type="EMBL" id="BAK82555.1"/>
    </source>
</evidence>
<evidence type="ECO:0000313" key="4">
    <source>
        <dbReference type="Proteomes" id="UP000009044"/>
    </source>
</evidence>
<protein>
    <submittedName>
        <fullName evidence="3">Transposase</fullName>
    </submittedName>
</protein>
<organism evidence="3 4">
    <name type="scientific">Komagataeibacter medellinensis (strain NBRC 3288 / BCRC 11682 / LMG 1693 / Kondo 51)</name>
    <name type="common">Gluconacetobacter medellinensis</name>
    <dbReference type="NCBI Taxonomy" id="634177"/>
    <lineage>
        <taxon>Bacteria</taxon>
        <taxon>Pseudomonadati</taxon>
        <taxon>Pseudomonadota</taxon>
        <taxon>Alphaproteobacteria</taxon>
        <taxon>Acetobacterales</taxon>
        <taxon>Acetobacteraceae</taxon>
        <taxon>Komagataeibacter</taxon>
    </lineage>
</organism>
<dbReference type="Proteomes" id="UP000009044">
    <property type="component" value="Chromosome"/>
</dbReference>
<reference evidence="4" key="1">
    <citation type="journal article" date="2011" name="J. Bacteriol.">
        <title>Complete genome sequence of NBRC 3288, a unique cellulose-nonproducing strain of Gluconacetobacter xylinus isolated from vinegar.</title>
        <authorList>
            <person name="Ogino H."/>
            <person name="Azuma Y."/>
            <person name="Hosoyama A."/>
            <person name="Nakazawa H."/>
            <person name="Matsutani M."/>
            <person name="Hasegawa A."/>
            <person name="Otsuyama K."/>
            <person name="Matsushita K."/>
            <person name="Fujita N."/>
            <person name="Shirai M."/>
        </authorList>
    </citation>
    <scope>NUCLEOTIDE SEQUENCE [LARGE SCALE GENOMIC DNA]</scope>
    <source>
        <strain evidence="4">NBRC 3288 / BCRC 11682 / LMG 1693</strain>
    </source>
</reference>
<feature type="compositionally biased region" description="Basic and acidic residues" evidence="1">
    <location>
        <begin position="8"/>
        <end position="30"/>
    </location>
</feature>
<dbReference type="PATRIC" id="fig|634177.7.peg.146"/>
<dbReference type="GO" id="GO:0006313">
    <property type="term" value="P:DNA transposition"/>
    <property type="evidence" value="ECO:0007669"/>
    <property type="project" value="InterPro"/>
</dbReference>
<dbReference type="EMBL" id="AP012159">
    <property type="protein sequence ID" value="BAK82555.1"/>
    <property type="molecule type" value="Genomic_DNA"/>
</dbReference>